<evidence type="ECO:0000313" key="2">
    <source>
        <dbReference type="EMBL" id="MBD2866701.1"/>
    </source>
</evidence>
<dbReference type="SUPFAM" id="SSF50939">
    <property type="entry name" value="Sialidases"/>
    <property type="match status" value="1"/>
</dbReference>
<organism evidence="2 3">
    <name type="scientific">Paenibacillus oceani</name>
    <dbReference type="NCBI Taxonomy" id="2772510"/>
    <lineage>
        <taxon>Bacteria</taxon>
        <taxon>Bacillati</taxon>
        <taxon>Bacillota</taxon>
        <taxon>Bacilli</taxon>
        <taxon>Bacillales</taxon>
        <taxon>Paenibacillaceae</taxon>
        <taxon>Paenibacillus</taxon>
    </lineage>
</organism>
<dbReference type="EMBL" id="JACXJA010000067">
    <property type="protein sequence ID" value="MBD2866701.1"/>
    <property type="molecule type" value="Genomic_DNA"/>
</dbReference>
<comment type="caution">
    <text evidence="2">The sequence shown here is derived from an EMBL/GenBank/DDBJ whole genome shotgun (WGS) entry which is preliminary data.</text>
</comment>
<proteinExistence type="predicted"/>
<dbReference type="CDD" id="cd15482">
    <property type="entry name" value="Sialidase_non-viral"/>
    <property type="match status" value="1"/>
</dbReference>
<dbReference type="InterPro" id="IPR036278">
    <property type="entry name" value="Sialidase_sf"/>
</dbReference>
<name>A0A927H2X6_9BACL</name>
<keyword evidence="3" id="KW-1185">Reference proteome</keyword>
<reference evidence="2" key="1">
    <citation type="submission" date="2020-09" db="EMBL/GenBank/DDBJ databases">
        <title>A novel bacterium of genus Paenibacillus, isolated from South China Sea.</title>
        <authorList>
            <person name="Huang H."/>
            <person name="Mo K."/>
            <person name="Hu Y."/>
        </authorList>
    </citation>
    <scope>NUCLEOTIDE SEQUENCE</scope>
    <source>
        <strain evidence="2">IB182363</strain>
    </source>
</reference>
<dbReference type="Proteomes" id="UP000639396">
    <property type="component" value="Unassembled WGS sequence"/>
</dbReference>
<dbReference type="InterPro" id="IPR011040">
    <property type="entry name" value="Sialidase"/>
</dbReference>
<dbReference type="Gene3D" id="2.120.10.10">
    <property type="match status" value="1"/>
</dbReference>
<feature type="domain" description="Sialidase" evidence="1">
    <location>
        <begin position="124"/>
        <end position="268"/>
    </location>
</feature>
<evidence type="ECO:0000313" key="3">
    <source>
        <dbReference type="Proteomes" id="UP000639396"/>
    </source>
</evidence>
<protein>
    <submittedName>
        <fullName evidence="2">Exo-alpha-sialidase</fullName>
    </submittedName>
</protein>
<evidence type="ECO:0000259" key="1">
    <source>
        <dbReference type="Pfam" id="PF13088"/>
    </source>
</evidence>
<dbReference type="RefSeq" id="WP_190932315.1">
    <property type="nucleotide sequence ID" value="NZ_JACXJA010000067.1"/>
</dbReference>
<accession>A0A927H2X6</accession>
<dbReference type="AlphaFoldDB" id="A0A927H2X6"/>
<gene>
    <name evidence="2" type="ORF">IDH45_32505</name>
</gene>
<sequence length="360" mass="39826">MKKLSVVEHRILCKDDQYNSFPSITMRRDGTYIMTFRRAPDWQKTFGHVSHIDPASFAAKLESPDGNGWDSAPSVLYDDFFCGVQDPRLHVMRDGTLLCTFFKWKVTEKGDPVPEGSFSHNVYGKWTGTLVGSFSIRSTDGGNTWDEPVQLPGTNVAIQGDCVEMDDGSVLALTYGQDNGVSNVYVLQSPDRGLTWTQISDIPGCDGYHFHEPNLRLTPSGKLVAFIRTAKVSKGANPGLPNSPLYTAESLDGGLTWSQPVPRAHYSPSPFHVLDLGDDGVFVSYGYRYEPFGIRAFLLNPECNNWEEAEELIVREDGGGSDIGYTSAARLHDGTILLTYYYFDKTGGIRYIAGTVCSLQ</sequence>
<dbReference type="Pfam" id="PF13088">
    <property type="entry name" value="BNR_2"/>
    <property type="match status" value="1"/>
</dbReference>